<gene>
    <name evidence="1" type="ORF">CTI12_AA219930</name>
</gene>
<protein>
    <submittedName>
        <fullName evidence="1">LOV domain-containing protein</fullName>
    </submittedName>
</protein>
<sequence>MEAEKKVYRDHSLYVWNIRAKLQVILNIWWIKVGRFGIAISSSLSFVSVQAAVATPSVGGPHIPESLSSSTDAQIASATALLTTTVMMESGETCYNLHRFKGRSSTHEAQPVIEPEELMTKDIARTDSWDRAERVGDMGQGIDLATTLERIEKKFVIPDPRLPDSPIMIHLMELSNPDPYIGRPGYWGRNRHTCIAIRDVSKLKSILDKAGS</sequence>
<accession>A0A2U1NWR0</accession>
<organism evidence="1 2">
    <name type="scientific">Artemisia annua</name>
    <name type="common">Sweet wormwood</name>
    <dbReference type="NCBI Taxonomy" id="35608"/>
    <lineage>
        <taxon>Eukaryota</taxon>
        <taxon>Viridiplantae</taxon>
        <taxon>Streptophyta</taxon>
        <taxon>Embryophyta</taxon>
        <taxon>Tracheophyta</taxon>
        <taxon>Spermatophyta</taxon>
        <taxon>Magnoliopsida</taxon>
        <taxon>eudicotyledons</taxon>
        <taxon>Gunneridae</taxon>
        <taxon>Pentapetalae</taxon>
        <taxon>asterids</taxon>
        <taxon>campanulids</taxon>
        <taxon>Asterales</taxon>
        <taxon>Asteraceae</taxon>
        <taxon>Asteroideae</taxon>
        <taxon>Anthemideae</taxon>
        <taxon>Artemisiinae</taxon>
        <taxon>Artemisia</taxon>
    </lineage>
</organism>
<name>A0A2U1NWR0_ARTAN</name>
<evidence type="ECO:0000313" key="2">
    <source>
        <dbReference type="Proteomes" id="UP000245207"/>
    </source>
</evidence>
<dbReference type="Proteomes" id="UP000245207">
    <property type="component" value="Unassembled WGS sequence"/>
</dbReference>
<reference evidence="1 2" key="1">
    <citation type="journal article" date="2018" name="Mol. Plant">
        <title>The genome of Artemisia annua provides insight into the evolution of Asteraceae family and artemisinin biosynthesis.</title>
        <authorList>
            <person name="Shen Q."/>
            <person name="Zhang L."/>
            <person name="Liao Z."/>
            <person name="Wang S."/>
            <person name="Yan T."/>
            <person name="Shi P."/>
            <person name="Liu M."/>
            <person name="Fu X."/>
            <person name="Pan Q."/>
            <person name="Wang Y."/>
            <person name="Lv Z."/>
            <person name="Lu X."/>
            <person name="Zhang F."/>
            <person name="Jiang W."/>
            <person name="Ma Y."/>
            <person name="Chen M."/>
            <person name="Hao X."/>
            <person name="Li L."/>
            <person name="Tang Y."/>
            <person name="Lv G."/>
            <person name="Zhou Y."/>
            <person name="Sun X."/>
            <person name="Brodelius P.E."/>
            <person name="Rose J.K.C."/>
            <person name="Tang K."/>
        </authorList>
    </citation>
    <scope>NUCLEOTIDE SEQUENCE [LARGE SCALE GENOMIC DNA]</scope>
    <source>
        <strain evidence="2">cv. Huhao1</strain>
        <tissue evidence="1">Leaf</tissue>
    </source>
</reference>
<evidence type="ECO:0000313" key="1">
    <source>
        <dbReference type="EMBL" id="PWA77928.1"/>
    </source>
</evidence>
<comment type="caution">
    <text evidence="1">The sequence shown here is derived from an EMBL/GenBank/DDBJ whole genome shotgun (WGS) entry which is preliminary data.</text>
</comment>
<keyword evidence="2" id="KW-1185">Reference proteome</keyword>
<proteinExistence type="predicted"/>
<dbReference type="AlphaFoldDB" id="A0A2U1NWR0"/>
<dbReference type="OrthoDB" id="5371818at2759"/>
<dbReference type="STRING" id="35608.A0A2U1NWR0"/>
<dbReference type="EMBL" id="PKPP01002057">
    <property type="protein sequence ID" value="PWA77928.1"/>
    <property type="molecule type" value="Genomic_DNA"/>
</dbReference>